<evidence type="ECO:0000256" key="3">
    <source>
        <dbReference type="ARBA" id="ARBA00023157"/>
    </source>
</evidence>
<feature type="transmembrane region" description="Helical" evidence="5">
    <location>
        <begin position="23"/>
        <end position="41"/>
    </location>
</feature>
<dbReference type="InterPro" id="IPR000866">
    <property type="entry name" value="AhpC/TSA"/>
</dbReference>
<proteinExistence type="predicted"/>
<evidence type="ECO:0000313" key="8">
    <source>
        <dbReference type="Proteomes" id="UP000216446"/>
    </source>
</evidence>
<protein>
    <recommendedName>
        <fullName evidence="6">Thioredoxin domain-containing protein</fullName>
    </recommendedName>
</protein>
<dbReference type="GO" id="GO:0030313">
    <property type="term" value="C:cell envelope"/>
    <property type="evidence" value="ECO:0007669"/>
    <property type="project" value="UniProtKB-SubCell"/>
</dbReference>
<dbReference type="GO" id="GO:0016209">
    <property type="term" value="F:antioxidant activity"/>
    <property type="evidence" value="ECO:0007669"/>
    <property type="project" value="InterPro"/>
</dbReference>
<comment type="caution">
    <text evidence="7">The sequence shown here is derived from an EMBL/GenBank/DDBJ whole genome shotgun (WGS) entry which is preliminary data.</text>
</comment>
<dbReference type="EMBL" id="MQWB01000010">
    <property type="protein sequence ID" value="OZC01420.1"/>
    <property type="molecule type" value="Genomic_DNA"/>
</dbReference>
<keyword evidence="5" id="KW-0812">Transmembrane</keyword>
<dbReference type="InterPro" id="IPR013766">
    <property type="entry name" value="Thioredoxin_domain"/>
</dbReference>
<feature type="domain" description="Thioredoxin" evidence="6">
    <location>
        <begin position="46"/>
        <end position="182"/>
    </location>
</feature>
<dbReference type="InterPro" id="IPR017937">
    <property type="entry name" value="Thioredoxin_CS"/>
</dbReference>
<dbReference type="PANTHER" id="PTHR42852:SF6">
    <property type="entry name" value="THIOL:DISULFIDE INTERCHANGE PROTEIN DSBE"/>
    <property type="match status" value="1"/>
</dbReference>
<dbReference type="Proteomes" id="UP000216446">
    <property type="component" value="Unassembled WGS sequence"/>
</dbReference>
<sequence length="185" mass="20572">MGEPLDGWRRQWESPAGRRARRIAYWLVLAALAVVVVRRYLPDYDLADLGPAPPLAYADLDGETVRLDAFAGRVVVVNVWATWCPPCVVETPGFVDLAAEFEDDVQFLGVSADQDTSLVRPFGERYSVTYPLLVGPNLAGPPLAAPVLPTTYVVDRRGRIRMRHEGLLLEPALRPVLRELAREQP</sequence>
<keyword evidence="5" id="KW-0472">Membrane</keyword>
<evidence type="ECO:0000256" key="5">
    <source>
        <dbReference type="SAM" id="Phobius"/>
    </source>
</evidence>
<dbReference type="GO" id="GO:0017004">
    <property type="term" value="P:cytochrome complex assembly"/>
    <property type="evidence" value="ECO:0007669"/>
    <property type="project" value="UniProtKB-KW"/>
</dbReference>
<dbReference type="InterPro" id="IPR036249">
    <property type="entry name" value="Thioredoxin-like_sf"/>
</dbReference>
<dbReference type="PROSITE" id="PS51352">
    <property type="entry name" value="THIOREDOXIN_2"/>
    <property type="match status" value="1"/>
</dbReference>
<evidence type="ECO:0000256" key="4">
    <source>
        <dbReference type="ARBA" id="ARBA00023284"/>
    </source>
</evidence>
<organism evidence="7 8">
    <name type="scientific">Rubricoccus marinus</name>
    <dbReference type="NCBI Taxonomy" id="716817"/>
    <lineage>
        <taxon>Bacteria</taxon>
        <taxon>Pseudomonadati</taxon>
        <taxon>Rhodothermota</taxon>
        <taxon>Rhodothermia</taxon>
        <taxon>Rhodothermales</taxon>
        <taxon>Rubricoccaceae</taxon>
        <taxon>Rubricoccus</taxon>
    </lineage>
</organism>
<evidence type="ECO:0000256" key="1">
    <source>
        <dbReference type="ARBA" id="ARBA00004196"/>
    </source>
</evidence>
<dbReference type="SUPFAM" id="SSF52833">
    <property type="entry name" value="Thioredoxin-like"/>
    <property type="match status" value="1"/>
</dbReference>
<dbReference type="PANTHER" id="PTHR42852">
    <property type="entry name" value="THIOL:DISULFIDE INTERCHANGE PROTEIN DSBE"/>
    <property type="match status" value="1"/>
</dbReference>
<dbReference type="InterPro" id="IPR050553">
    <property type="entry name" value="Thioredoxin_ResA/DsbE_sf"/>
</dbReference>
<keyword evidence="2" id="KW-0201">Cytochrome c-type biogenesis</keyword>
<dbReference type="Pfam" id="PF00578">
    <property type="entry name" value="AhpC-TSA"/>
    <property type="match status" value="1"/>
</dbReference>
<comment type="subcellular location">
    <subcellularLocation>
        <location evidence="1">Cell envelope</location>
    </subcellularLocation>
</comment>
<dbReference type="InParanoid" id="A0A259TUP8"/>
<dbReference type="RefSeq" id="WP_094551526.1">
    <property type="nucleotide sequence ID" value="NZ_MQWB01000010.1"/>
</dbReference>
<dbReference type="Gene3D" id="3.40.30.10">
    <property type="entry name" value="Glutaredoxin"/>
    <property type="match status" value="1"/>
</dbReference>
<dbReference type="OrthoDB" id="9794348at2"/>
<name>A0A259TUP8_9BACT</name>
<reference evidence="7 8" key="1">
    <citation type="submission" date="2016-11" db="EMBL/GenBank/DDBJ databases">
        <title>Study of marine rhodopsin-containing bacteria.</title>
        <authorList>
            <person name="Yoshizawa S."/>
            <person name="Kumagai Y."/>
            <person name="Kogure K."/>
        </authorList>
    </citation>
    <scope>NUCLEOTIDE SEQUENCE [LARGE SCALE GENOMIC DNA]</scope>
    <source>
        <strain evidence="7 8">SG-29</strain>
    </source>
</reference>
<keyword evidence="4" id="KW-0676">Redox-active center</keyword>
<dbReference type="FunCoup" id="A0A259TUP8">
    <property type="interactions" value="216"/>
</dbReference>
<accession>A0A259TUP8</accession>
<gene>
    <name evidence="7" type="ORF">BSZ36_17200</name>
</gene>
<keyword evidence="8" id="KW-1185">Reference proteome</keyword>
<evidence type="ECO:0000256" key="2">
    <source>
        <dbReference type="ARBA" id="ARBA00022748"/>
    </source>
</evidence>
<dbReference type="PROSITE" id="PS00194">
    <property type="entry name" value="THIOREDOXIN_1"/>
    <property type="match status" value="1"/>
</dbReference>
<evidence type="ECO:0000259" key="6">
    <source>
        <dbReference type="PROSITE" id="PS51352"/>
    </source>
</evidence>
<dbReference type="CDD" id="cd02966">
    <property type="entry name" value="TlpA_like_family"/>
    <property type="match status" value="1"/>
</dbReference>
<evidence type="ECO:0000313" key="7">
    <source>
        <dbReference type="EMBL" id="OZC01420.1"/>
    </source>
</evidence>
<dbReference type="GO" id="GO:0016491">
    <property type="term" value="F:oxidoreductase activity"/>
    <property type="evidence" value="ECO:0007669"/>
    <property type="project" value="InterPro"/>
</dbReference>
<keyword evidence="5" id="KW-1133">Transmembrane helix</keyword>
<dbReference type="AlphaFoldDB" id="A0A259TUP8"/>
<keyword evidence="3" id="KW-1015">Disulfide bond</keyword>